<comment type="subunit">
    <text evidence="10">Component of the NDC80 complex.</text>
</comment>
<reference evidence="14" key="1">
    <citation type="submission" date="2014-03" db="EMBL/GenBank/DDBJ databases">
        <title>The Genome Sequence of Puccinia striiformis f. sp. tritici PST-78.</title>
        <authorList>
            <consortium name="The Broad Institute Genome Sequencing Platform"/>
            <person name="Cuomo C."/>
            <person name="Hulbert S."/>
            <person name="Chen X."/>
            <person name="Walker B."/>
            <person name="Young S.K."/>
            <person name="Zeng Q."/>
            <person name="Gargeya S."/>
            <person name="Fitzgerald M."/>
            <person name="Haas B."/>
            <person name="Abouelleil A."/>
            <person name="Alvarado L."/>
            <person name="Arachchi H.M."/>
            <person name="Berlin A.M."/>
            <person name="Chapman S.B."/>
            <person name="Goldberg J."/>
            <person name="Griggs A."/>
            <person name="Gujja S."/>
            <person name="Hansen M."/>
            <person name="Howarth C."/>
            <person name="Imamovic A."/>
            <person name="Larimer J."/>
            <person name="McCowan C."/>
            <person name="Montmayeur A."/>
            <person name="Murphy C."/>
            <person name="Neiman D."/>
            <person name="Pearson M."/>
            <person name="Priest M."/>
            <person name="Roberts A."/>
            <person name="Saif S."/>
            <person name="Shea T."/>
            <person name="Sisk P."/>
            <person name="Sykes S."/>
            <person name="Wortman J."/>
            <person name="Nusbaum C."/>
            <person name="Birren B."/>
        </authorList>
    </citation>
    <scope>NUCLEOTIDE SEQUENCE [LARGE SCALE GENOMIC DNA]</scope>
    <source>
        <strain evidence="14">race PST-78</strain>
    </source>
</reference>
<dbReference type="GO" id="GO:0051301">
    <property type="term" value="P:cell division"/>
    <property type="evidence" value="ECO:0007669"/>
    <property type="project" value="UniProtKB-UniRule"/>
</dbReference>
<evidence type="ECO:0000313" key="14">
    <source>
        <dbReference type="Proteomes" id="UP000054564"/>
    </source>
</evidence>
<dbReference type="InterPro" id="IPR013252">
    <property type="entry name" value="Ndc80_Spc24"/>
</dbReference>
<keyword evidence="4 10" id="KW-0498">Mitosis</keyword>
<keyword evidence="9 10" id="KW-0137">Centromere</keyword>
<dbReference type="Proteomes" id="UP000054564">
    <property type="component" value="Unassembled WGS sequence"/>
</dbReference>
<comment type="caution">
    <text evidence="13">The sequence shown here is derived from an EMBL/GenBank/DDBJ whole genome shotgun (WGS) entry which is preliminary data.</text>
</comment>
<feature type="compositionally biased region" description="Polar residues" evidence="12">
    <location>
        <begin position="1"/>
        <end position="15"/>
    </location>
</feature>
<dbReference type="Pfam" id="PF08286">
    <property type="entry name" value="Spc24"/>
    <property type="match status" value="1"/>
</dbReference>
<dbReference type="EMBL" id="AJIL01000032">
    <property type="protein sequence ID" value="KNF01115.1"/>
    <property type="molecule type" value="Genomic_DNA"/>
</dbReference>
<organism evidence="13 14">
    <name type="scientific">Puccinia striiformis f. sp. tritici PST-78</name>
    <dbReference type="NCBI Taxonomy" id="1165861"/>
    <lineage>
        <taxon>Eukaryota</taxon>
        <taxon>Fungi</taxon>
        <taxon>Dikarya</taxon>
        <taxon>Basidiomycota</taxon>
        <taxon>Pucciniomycotina</taxon>
        <taxon>Pucciniomycetes</taxon>
        <taxon>Pucciniales</taxon>
        <taxon>Pucciniaceae</taxon>
        <taxon>Puccinia</taxon>
    </lineage>
</organism>
<evidence type="ECO:0000256" key="3">
    <source>
        <dbReference type="ARBA" id="ARBA00022618"/>
    </source>
</evidence>
<keyword evidence="5 10" id="KW-0995">Kinetochore</keyword>
<dbReference type="OrthoDB" id="2500316at2759"/>
<evidence type="ECO:0000256" key="12">
    <source>
        <dbReference type="SAM" id="MobiDB-lite"/>
    </source>
</evidence>
<evidence type="ECO:0000256" key="11">
    <source>
        <dbReference type="SAM" id="Coils"/>
    </source>
</evidence>
<dbReference type="GO" id="GO:0008017">
    <property type="term" value="F:microtubule binding"/>
    <property type="evidence" value="ECO:0007669"/>
    <property type="project" value="TreeGrafter"/>
</dbReference>
<evidence type="ECO:0000313" key="13">
    <source>
        <dbReference type="EMBL" id="KNF01115.1"/>
    </source>
</evidence>
<evidence type="ECO:0000256" key="4">
    <source>
        <dbReference type="ARBA" id="ARBA00022776"/>
    </source>
</evidence>
<dbReference type="GO" id="GO:0007059">
    <property type="term" value="P:chromosome segregation"/>
    <property type="evidence" value="ECO:0007669"/>
    <property type="project" value="TreeGrafter"/>
</dbReference>
<keyword evidence="8 10" id="KW-0131">Cell cycle</keyword>
<evidence type="ECO:0000256" key="6">
    <source>
        <dbReference type="ARBA" id="ARBA00023054"/>
    </source>
</evidence>
<feature type="region of interest" description="Disordered" evidence="12">
    <location>
        <begin position="1"/>
        <end position="51"/>
    </location>
</feature>
<evidence type="ECO:0000256" key="2">
    <source>
        <dbReference type="ARBA" id="ARBA00022454"/>
    </source>
</evidence>
<accession>A0A0L0VQ42</accession>
<protein>
    <recommendedName>
        <fullName evidence="10">Kinetochore protein Spc24</fullName>
    </recommendedName>
</protein>
<dbReference type="PANTHER" id="PTHR22142">
    <property type="match status" value="1"/>
</dbReference>
<comment type="similarity">
    <text evidence="1 10">Belongs to the SPC24 family.</text>
</comment>
<keyword evidence="7 10" id="KW-0539">Nucleus</keyword>
<evidence type="ECO:0000256" key="9">
    <source>
        <dbReference type="ARBA" id="ARBA00023328"/>
    </source>
</evidence>
<evidence type="ECO:0000256" key="5">
    <source>
        <dbReference type="ARBA" id="ARBA00022838"/>
    </source>
</evidence>
<keyword evidence="2 10" id="KW-0158">Chromosome</keyword>
<gene>
    <name evidence="13" type="ORF">PSTG_05743</name>
</gene>
<sequence>MSQLRSSWIPSQSEGHASGRVTPTKENQGPIDQQQHPSASANDEPPPSHSDMWMTTLVLAQDMAEVLKEGVEEEVGMMYETLDQTFKWNERRRERVENAQNELIRVNRLVEAKKDALEKMKVNSTARENQAEIYTLEQSAYEEARKIKELDASIGSIKAQTSKLQKQLVELEQYEPTRSPDFIIGSSVLKTKLYHDLGFTQVRRPVHTEITPNTEPEKLFIRCDSNCMASQVVQKPKTNRDGFTLANEIWDAISS</sequence>
<comment type="subcellular location">
    <subcellularLocation>
        <location evidence="10">Nucleus</location>
    </subcellularLocation>
    <subcellularLocation>
        <location evidence="10">Chromosome</location>
        <location evidence="10">Centromere</location>
        <location evidence="10">Kinetochore</location>
    </subcellularLocation>
</comment>
<keyword evidence="14" id="KW-1185">Reference proteome</keyword>
<dbReference type="GO" id="GO:0031262">
    <property type="term" value="C:Ndc80 complex"/>
    <property type="evidence" value="ECO:0007669"/>
    <property type="project" value="TreeGrafter"/>
</dbReference>
<feature type="coiled-coil region" evidence="11">
    <location>
        <begin position="89"/>
        <end position="116"/>
    </location>
</feature>
<evidence type="ECO:0000256" key="1">
    <source>
        <dbReference type="ARBA" id="ARBA00007804"/>
    </source>
</evidence>
<proteinExistence type="inferred from homology"/>
<dbReference type="GO" id="GO:0005634">
    <property type="term" value="C:nucleus"/>
    <property type="evidence" value="ECO:0007669"/>
    <property type="project" value="UniProtKB-SubCell"/>
</dbReference>
<keyword evidence="6 11" id="KW-0175">Coiled coil</keyword>
<comment type="function">
    <text evidence="10">Acts as a component of the essential kinetochore-associated NDC80 complex, which is required for chromosome segregation and spindle checkpoint activity.</text>
</comment>
<dbReference type="PANTHER" id="PTHR22142:SF2">
    <property type="entry name" value="KINETOCHORE PROTEIN SPC24"/>
    <property type="match status" value="1"/>
</dbReference>
<evidence type="ECO:0000256" key="8">
    <source>
        <dbReference type="ARBA" id="ARBA00023306"/>
    </source>
</evidence>
<evidence type="ECO:0000256" key="7">
    <source>
        <dbReference type="ARBA" id="ARBA00023242"/>
    </source>
</evidence>
<dbReference type="AlphaFoldDB" id="A0A0L0VQ42"/>
<evidence type="ECO:0000256" key="10">
    <source>
        <dbReference type="RuleBase" id="RU368011"/>
    </source>
</evidence>
<name>A0A0L0VQ42_9BASI</name>
<keyword evidence="3 10" id="KW-0132">Cell division</keyword>
<feature type="compositionally biased region" description="Polar residues" evidence="12">
    <location>
        <begin position="24"/>
        <end position="41"/>
    </location>
</feature>